<sequence length="1028" mass="114254">MGKVEDVERGIAACVRSGRWEQALSFLQHLQQQGLELSEKAFSLSISACARGAWQTALQLLDMASELGLASDSWTYASAMRACRWPPRQRSAAAADAMKLYDDFMSQPGAEAGFRLLIEAAEACEDGLLWSRSLSLLELAPSHKYGSICSSVVRNCAKATQWEVAVWLLLSSSRGEADVSAHSAALISCRVRGHWAEADALLEAMQGVPKVHGRRPRPLPKRRKLPNVGMLGETDAEVELEALDGIFPEAVERLDSQRIRLRIAPEPDDEGASFNVSVAFIRIWLMLPQRAAQRAAGVVATYPSEFRMDWCVGSHCFDHSISCAHFQLRLDGYYAKGHRPPLREAFFLTTLPPVYQRELLLGCPGMMILAHLLIAELRLYTHDPSEAYALSARAQAMLDLPEITSVHLENIKHAWPLQQAMERISNTSHWIEVSRRPMTADIVLPHCREDLTWLANGSLLQALPARTRIFVYQKCGGDESVIHHLSALLESHIQLIYTQLDDAADPATGLAARRDECTAYLSHVVREYDNLADMTLFLHGDPSDHTPFGLINVLLRGISLGTFNDLDFVHLGSPRLVATYNPCQHDIYERAVNRPLTGKLYTYCCSQFAVSKGRIRQRTLEEYAQMLRLVDGSVADACERIGPSYEKYAGQRLSHCFFLEFMWHVVFGEPDELPLRADANLPLPLRLKDSEENPPSLWKSYMSPFVGGYATFQRQSHENWLHQVRTPANLGRPVQRNFGDGLYNSLSGVIAYDKLAFDLPGYHFGEAILAVELPDEYPATALPLVTSTLSVGEGAGLEGAENLLKTVIEAALEDSKGGVALFTVAEAVRDWLREHCRFAPEVEEEPEAAKLQESCAVDDLDVDSSDLDDELIEALEEVLAGDKERLRELRRIRGLEAAEQRRALRAVLKTLSEKEREALVGSSDSESGEEQEAAPMVQLAAAQIECPLGHELGAFSSRPPDYRKFDGDLYTCDVCGRDGEYRYGVYHCTKCFQQGGRQFDACPACGVSARGSKGSKANKAQKSKHKKR</sequence>
<dbReference type="InterPro" id="IPR011990">
    <property type="entry name" value="TPR-like_helical_dom_sf"/>
</dbReference>
<keyword evidence="1" id="KW-0175">Coiled coil</keyword>
<feature type="region of interest" description="Disordered" evidence="2">
    <location>
        <begin position="1008"/>
        <end position="1028"/>
    </location>
</feature>
<keyword evidence="4" id="KW-1185">Reference proteome</keyword>
<dbReference type="EMBL" id="CAJNIZ010046282">
    <property type="protein sequence ID" value="CAE7744395.1"/>
    <property type="molecule type" value="Genomic_DNA"/>
</dbReference>
<dbReference type="Pfam" id="PF11913">
    <property type="entry name" value="DUF3431"/>
    <property type="match status" value="1"/>
</dbReference>
<protein>
    <submittedName>
        <fullName evidence="3">Uncharacterized protein</fullName>
    </submittedName>
</protein>
<evidence type="ECO:0000256" key="1">
    <source>
        <dbReference type="SAM" id="Coils"/>
    </source>
</evidence>
<gene>
    <name evidence="3" type="ORF">SPIL2461_LOCUS21464</name>
</gene>
<dbReference type="PANTHER" id="PTHR37490:SF2">
    <property type="match status" value="1"/>
</dbReference>
<comment type="caution">
    <text evidence="3">The sequence shown here is derived from an EMBL/GenBank/DDBJ whole genome shotgun (WGS) entry which is preliminary data.</text>
</comment>
<organism evidence="3 4">
    <name type="scientific">Symbiodinium pilosum</name>
    <name type="common">Dinoflagellate</name>
    <dbReference type="NCBI Taxonomy" id="2952"/>
    <lineage>
        <taxon>Eukaryota</taxon>
        <taxon>Sar</taxon>
        <taxon>Alveolata</taxon>
        <taxon>Dinophyceae</taxon>
        <taxon>Suessiales</taxon>
        <taxon>Symbiodiniaceae</taxon>
        <taxon>Symbiodinium</taxon>
    </lineage>
</organism>
<dbReference type="InterPro" id="IPR021838">
    <property type="entry name" value="DUF3431"/>
</dbReference>
<dbReference type="Gene3D" id="1.25.40.10">
    <property type="entry name" value="Tetratricopeptide repeat domain"/>
    <property type="match status" value="1"/>
</dbReference>
<accession>A0A812XN29</accession>
<evidence type="ECO:0000313" key="3">
    <source>
        <dbReference type="EMBL" id="CAE7744395.1"/>
    </source>
</evidence>
<evidence type="ECO:0000256" key="2">
    <source>
        <dbReference type="SAM" id="MobiDB-lite"/>
    </source>
</evidence>
<feature type="compositionally biased region" description="Basic residues" evidence="2">
    <location>
        <begin position="1019"/>
        <end position="1028"/>
    </location>
</feature>
<dbReference type="AlphaFoldDB" id="A0A812XN29"/>
<proteinExistence type="predicted"/>
<reference evidence="3" key="1">
    <citation type="submission" date="2021-02" db="EMBL/GenBank/DDBJ databases">
        <authorList>
            <person name="Dougan E. K."/>
            <person name="Rhodes N."/>
            <person name="Thang M."/>
            <person name="Chan C."/>
        </authorList>
    </citation>
    <scope>NUCLEOTIDE SEQUENCE</scope>
</reference>
<dbReference type="OrthoDB" id="426718at2759"/>
<feature type="coiled-coil region" evidence="1">
    <location>
        <begin position="872"/>
        <end position="917"/>
    </location>
</feature>
<dbReference type="Proteomes" id="UP000649617">
    <property type="component" value="Unassembled WGS sequence"/>
</dbReference>
<name>A0A812XN29_SYMPI</name>
<dbReference type="PANTHER" id="PTHR37490">
    <property type="entry name" value="EXPRESSED PROTEIN"/>
    <property type="match status" value="1"/>
</dbReference>
<evidence type="ECO:0000313" key="4">
    <source>
        <dbReference type="Proteomes" id="UP000649617"/>
    </source>
</evidence>